<evidence type="ECO:0000256" key="9">
    <source>
        <dbReference type="ARBA" id="ARBA00023004"/>
    </source>
</evidence>
<evidence type="ECO:0000256" key="8">
    <source>
        <dbReference type="ARBA" id="ARBA00023002"/>
    </source>
</evidence>
<keyword evidence="9 12" id="KW-0408">Iron</keyword>
<dbReference type="GeneID" id="104729433"/>
<evidence type="ECO:0000313" key="14">
    <source>
        <dbReference type="Proteomes" id="UP000694864"/>
    </source>
</evidence>
<dbReference type="SUPFAM" id="SSF48264">
    <property type="entry name" value="Cytochrome P450"/>
    <property type="match status" value="1"/>
</dbReference>
<dbReference type="Pfam" id="PF00067">
    <property type="entry name" value="p450"/>
    <property type="match status" value="1"/>
</dbReference>
<reference evidence="14" key="1">
    <citation type="journal article" date="2014" name="Nat. Commun.">
        <title>The emerging biofuel crop Camelina sativa retains a highly undifferentiated hexaploid genome structure.</title>
        <authorList>
            <person name="Kagale S."/>
            <person name="Koh C."/>
            <person name="Nixon J."/>
            <person name="Bollina V."/>
            <person name="Clarke W.E."/>
            <person name="Tuteja R."/>
            <person name="Spillane C."/>
            <person name="Robinson S.J."/>
            <person name="Links M.G."/>
            <person name="Clarke C."/>
            <person name="Higgins E.E."/>
            <person name="Huebert T."/>
            <person name="Sharpe A.G."/>
            <person name="Parkin I.A."/>
        </authorList>
    </citation>
    <scope>NUCLEOTIDE SEQUENCE [LARGE SCALE GENOMIC DNA]</scope>
    <source>
        <strain evidence="14">cv. DH55</strain>
    </source>
</reference>
<evidence type="ECO:0000256" key="6">
    <source>
        <dbReference type="ARBA" id="ARBA00022723"/>
    </source>
</evidence>
<evidence type="ECO:0000256" key="3">
    <source>
        <dbReference type="ARBA" id="ARBA00010617"/>
    </source>
</evidence>
<reference evidence="15" key="2">
    <citation type="submission" date="2025-08" db="UniProtKB">
        <authorList>
            <consortium name="RefSeq"/>
        </authorList>
    </citation>
    <scope>IDENTIFICATION</scope>
    <source>
        <tissue evidence="15">Leaf</tissue>
    </source>
</reference>
<dbReference type="RefSeq" id="XP_010446673.1">
    <property type="nucleotide sequence ID" value="XM_010448371.1"/>
</dbReference>
<organism evidence="14 15">
    <name type="scientific">Camelina sativa</name>
    <name type="common">False flax</name>
    <name type="synonym">Myagrum sativum</name>
    <dbReference type="NCBI Taxonomy" id="90675"/>
    <lineage>
        <taxon>Eukaryota</taxon>
        <taxon>Viridiplantae</taxon>
        <taxon>Streptophyta</taxon>
        <taxon>Embryophyta</taxon>
        <taxon>Tracheophyta</taxon>
        <taxon>Spermatophyta</taxon>
        <taxon>Magnoliopsida</taxon>
        <taxon>eudicotyledons</taxon>
        <taxon>Gunneridae</taxon>
        <taxon>Pentapetalae</taxon>
        <taxon>rosids</taxon>
        <taxon>malvids</taxon>
        <taxon>Brassicales</taxon>
        <taxon>Brassicaceae</taxon>
        <taxon>Camelineae</taxon>
        <taxon>Camelina</taxon>
    </lineage>
</organism>
<dbReference type="PANTHER" id="PTHR47947:SF62">
    <property type="entry name" value="CYTOCHROME P450, FAMILY 81, SUBFAMILY D, POLYPEPTIDE 5"/>
    <property type="match status" value="1"/>
</dbReference>
<protein>
    <submittedName>
        <fullName evidence="15">Cytochrome P450 81D11-like</fullName>
    </submittedName>
</protein>
<evidence type="ECO:0000256" key="2">
    <source>
        <dbReference type="ARBA" id="ARBA00004167"/>
    </source>
</evidence>
<dbReference type="PRINTS" id="PR00463">
    <property type="entry name" value="EP450I"/>
</dbReference>
<evidence type="ECO:0000256" key="13">
    <source>
        <dbReference type="SAM" id="Phobius"/>
    </source>
</evidence>
<comment type="similarity">
    <text evidence="3 12">Belongs to the cytochrome P450 family.</text>
</comment>
<proteinExistence type="inferred from homology"/>
<keyword evidence="6 12" id="KW-0479">Metal-binding</keyword>
<dbReference type="Proteomes" id="UP000694864">
    <property type="component" value="Chromosome 12"/>
</dbReference>
<keyword evidence="5 13" id="KW-0812">Transmembrane</keyword>
<evidence type="ECO:0000256" key="12">
    <source>
        <dbReference type="RuleBase" id="RU000461"/>
    </source>
</evidence>
<dbReference type="InterPro" id="IPR017972">
    <property type="entry name" value="Cyt_P450_CS"/>
</dbReference>
<accession>A0ABM0UUT6</accession>
<name>A0ABM0UUT6_CAMSA</name>
<keyword evidence="8 12" id="KW-0560">Oxidoreductase</keyword>
<keyword evidence="11 13" id="KW-0472">Membrane</keyword>
<evidence type="ECO:0000256" key="7">
    <source>
        <dbReference type="ARBA" id="ARBA00022989"/>
    </source>
</evidence>
<evidence type="ECO:0000313" key="15">
    <source>
        <dbReference type="RefSeq" id="XP_010446673.1"/>
    </source>
</evidence>
<gene>
    <name evidence="15" type="primary">LOC104729433</name>
</gene>
<evidence type="ECO:0000256" key="5">
    <source>
        <dbReference type="ARBA" id="ARBA00022692"/>
    </source>
</evidence>
<dbReference type="PROSITE" id="PS00086">
    <property type="entry name" value="CYTOCHROME_P450"/>
    <property type="match status" value="1"/>
</dbReference>
<dbReference type="CDD" id="cd20653">
    <property type="entry name" value="CYP81"/>
    <property type="match status" value="1"/>
</dbReference>
<evidence type="ECO:0000256" key="1">
    <source>
        <dbReference type="ARBA" id="ARBA00001971"/>
    </source>
</evidence>
<comment type="cofactor">
    <cofactor evidence="1">
        <name>heme</name>
        <dbReference type="ChEBI" id="CHEBI:30413"/>
    </cofactor>
</comment>
<dbReference type="InterPro" id="IPR036396">
    <property type="entry name" value="Cyt_P450_sf"/>
</dbReference>
<sequence>MEFTQISLVSFLFIFITITFWLTRSNRKLKLPPSPATALPVIGHLHLLKPRLHRLLLSFSQSLENAPIFHLRLGNRLVYVVSSRSIAEECFTKNDVVLADRPVFTVSKHIGYNATHMVAAVEIFSSQRLNTFLYIRKDEIRRLISRLSRDSLHKFVEVEMKSLLGNLASNNIIRMVAGKRYYDDGTEDNDEAKRVRKLVSGLTGGASAGNPADYISIVRWVTNFEKNIKNLGKQFDAFLQGLVDEKRAQKERGHTMIDHLLSLQETQPEYYNDVTIKGMILSMISAGTDTSSTTLEWAMSSLLNHPEILMKVRSEIDEKVGLDRLIDESDIVNLPYLQNTVSETLRLYPAVPLLLLHMSSDDCKVAGYDMPRGTILLANAWAMQRDPKLWEEPETFKPERFEKEGEIHKLMMPFGLGRRACPGAGLAQRLVGLTLGALVQCFEWERVGEELVDMTEDDGVTLPKMMPLRAMCRSRNIVSKVM</sequence>
<keyword evidence="4 12" id="KW-0349">Heme</keyword>
<keyword evidence="7 13" id="KW-1133">Transmembrane helix</keyword>
<dbReference type="PANTHER" id="PTHR47947">
    <property type="entry name" value="CYTOCHROME P450 82C3-RELATED"/>
    <property type="match status" value="1"/>
</dbReference>
<dbReference type="InterPro" id="IPR001128">
    <property type="entry name" value="Cyt_P450"/>
</dbReference>
<keyword evidence="10 12" id="KW-0503">Monooxygenase</keyword>
<dbReference type="Gene3D" id="1.10.630.10">
    <property type="entry name" value="Cytochrome P450"/>
    <property type="match status" value="1"/>
</dbReference>
<feature type="transmembrane region" description="Helical" evidence="13">
    <location>
        <begin position="6"/>
        <end position="23"/>
    </location>
</feature>
<keyword evidence="14" id="KW-1185">Reference proteome</keyword>
<evidence type="ECO:0000256" key="10">
    <source>
        <dbReference type="ARBA" id="ARBA00023033"/>
    </source>
</evidence>
<comment type="subcellular location">
    <subcellularLocation>
        <location evidence="2">Membrane</location>
        <topology evidence="2">Single-pass membrane protein</topology>
    </subcellularLocation>
</comment>
<evidence type="ECO:0000256" key="4">
    <source>
        <dbReference type="ARBA" id="ARBA00022617"/>
    </source>
</evidence>
<dbReference type="InterPro" id="IPR050651">
    <property type="entry name" value="Plant_Cytochrome_P450_Monoox"/>
</dbReference>
<evidence type="ECO:0000256" key="11">
    <source>
        <dbReference type="ARBA" id="ARBA00023136"/>
    </source>
</evidence>
<dbReference type="InterPro" id="IPR002401">
    <property type="entry name" value="Cyt_P450_E_grp-I"/>
</dbReference>
<dbReference type="PRINTS" id="PR00385">
    <property type="entry name" value="P450"/>
</dbReference>